<feature type="region of interest" description="Disordered" evidence="1">
    <location>
        <begin position="1"/>
        <end position="24"/>
    </location>
</feature>
<sequence>MQNGKIIKQNRKNNKEKNGTQNWRKWKTKKSEENYKEENLRIGENVRRKFLLIAIRTLTRTICHRPGRRFAAKISSNEAGGSLFTSAGRM</sequence>
<evidence type="ECO:0000313" key="2">
    <source>
        <dbReference type="Proteomes" id="UP000887565"/>
    </source>
</evidence>
<dbReference type="AlphaFoldDB" id="A0A915L3H5"/>
<name>A0A915L3H5_ROMCU</name>
<dbReference type="Proteomes" id="UP000887565">
    <property type="component" value="Unplaced"/>
</dbReference>
<organism evidence="2 3">
    <name type="scientific">Romanomermis culicivorax</name>
    <name type="common">Nematode worm</name>
    <dbReference type="NCBI Taxonomy" id="13658"/>
    <lineage>
        <taxon>Eukaryota</taxon>
        <taxon>Metazoa</taxon>
        <taxon>Ecdysozoa</taxon>
        <taxon>Nematoda</taxon>
        <taxon>Enoplea</taxon>
        <taxon>Dorylaimia</taxon>
        <taxon>Mermithida</taxon>
        <taxon>Mermithoidea</taxon>
        <taxon>Mermithidae</taxon>
        <taxon>Romanomermis</taxon>
    </lineage>
</organism>
<accession>A0A915L3H5</accession>
<keyword evidence="2" id="KW-1185">Reference proteome</keyword>
<reference evidence="3" key="1">
    <citation type="submission" date="2022-11" db="UniProtKB">
        <authorList>
            <consortium name="WormBaseParasite"/>
        </authorList>
    </citation>
    <scope>IDENTIFICATION</scope>
</reference>
<protein>
    <submittedName>
        <fullName evidence="3">Uncharacterized protein</fullName>
    </submittedName>
</protein>
<dbReference type="WBParaSite" id="nRc.2.0.1.t45655-RA">
    <property type="protein sequence ID" value="nRc.2.0.1.t45655-RA"/>
    <property type="gene ID" value="nRc.2.0.1.g45655"/>
</dbReference>
<evidence type="ECO:0000256" key="1">
    <source>
        <dbReference type="SAM" id="MobiDB-lite"/>
    </source>
</evidence>
<evidence type="ECO:0000313" key="3">
    <source>
        <dbReference type="WBParaSite" id="nRc.2.0.1.t45655-RA"/>
    </source>
</evidence>
<proteinExistence type="predicted"/>